<dbReference type="FunFam" id="3.40.50.10490:FF:000018">
    <property type="entry name" value="Glucose-6-phosphate isomerase"/>
    <property type="match status" value="1"/>
</dbReference>
<evidence type="ECO:0000313" key="9">
    <source>
        <dbReference type="EMBL" id="CAB4904542.1"/>
    </source>
</evidence>
<dbReference type="UniPathway" id="UPA00109">
    <property type="reaction ID" value="UER00181"/>
</dbReference>
<proteinExistence type="inferred from homology"/>
<dbReference type="AlphaFoldDB" id="A0A6J7G809"/>
<dbReference type="PROSITE" id="PS51463">
    <property type="entry name" value="P_GLUCOSE_ISOMERASE_3"/>
    <property type="match status" value="1"/>
</dbReference>
<dbReference type="Gene3D" id="3.40.50.10490">
    <property type="entry name" value="Glucose-6-phosphate isomerase like protein, domain 1"/>
    <property type="match status" value="2"/>
</dbReference>
<keyword evidence="4" id="KW-0312">Gluconeogenesis</keyword>
<dbReference type="GO" id="GO:0006094">
    <property type="term" value="P:gluconeogenesis"/>
    <property type="evidence" value="ECO:0007669"/>
    <property type="project" value="UniProtKB-KW"/>
</dbReference>
<evidence type="ECO:0000256" key="4">
    <source>
        <dbReference type="ARBA" id="ARBA00022432"/>
    </source>
</evidence>
<dbReference type="GO" id="GO:0004347">
    <property type="term" value="F:glucose-6-phosphate isomerase activity"/>
    <property type="evidence" value="ECO:0007669"/>
    <property type="project" value="UniProtKB-EC"/>
</dbReference>
<dbReference type="GO" id="GO:0006096">
    <property type="term" value="P:glycolytic process"/>
    <property type="evidence" value="ECO:0007669"/>
    <property type="project" value="UniProtKB-UniPathway"/>
</dbReference>
<dbReference type="PANTHER" id="PTHR11469:SF1">
    <property type="entry name" value="GLUCOSE-6-PHOSPHATE ISOMERASE"/>
    <property type="match status" value="1"/>
</dbReference>
<dbReference type="InterPro" id="IPR018189">
    <property type="entry name" value="Phosphoglucose_isomerase_CS"/>
</dbReference>
<dbReference type="PROSITE" id="PS00765">
    <property type="entry name" value="P_GLUCOSE_ISOMERASE_1"/>
    <property type="match status" value="1"/>
</dbReference>
<comment type="pathway">
    <text evidence="1">Carbohydrate degradation; glycolysis; D-glyceraldehyde 3-phosphate and glycerone phosphate from D-glucose: step 2/4.</text>
</comment>
<protein>
    <recommendedName>
        <fullName evidence="3">glucose-6-phosphate isomerase</fullName>
        <ecNumber evidence="3">5.3.1.9</ecNumber>
    </recommendedName>
</protein>
<gene>
    <name evidence="9" type="ORF">UFOPK3495_01170</name>
</gene>
<comment type="similarity">
    <text evidence="2">Belongs to the GPI family.</text>
</comment>
<dbReference type="EMBL" id="CAFBMC010000066">
    <property type="protein sequence ID" value="CAB4904542.1"/>
    <property type="molecule type" value="Genomic_DNA"/>
</dbReference>
<reference evidence="9" key="1">
    <citation type="submission" date="2020-05" db="EMBL/GenBank/DDBJ databases">
        <authorList>
            <person name="Chiriac C."/>
            <person name="Salcher M."/>
            <person name="Ghai R."/>
            <person name="Kavagutti S V."/>
        </authorList>
    </citation>
    <scope>NUCLEOTIDE SEQUENCE</scope>
</reference>
<dbReference type="HAMAP" id="MF_00473">
    <property type="entry name" value="G6P_isomerase"/>
    <property type="match status" value="1"/>
</dbReference>
<evidence type="ECO:0000256" key="8">
    <source>
        <dbReference type="ARBA" id="ARBA00029321"/>
    </source>
</evidence>
<evidence type="ECO:0000256" key="7">
    <source>
        <dbReference type="ARBA" id="ARBA00023235"/>
    </source>
</evidence>
<dbReference type="InterPro" id="IPR035482">
    <property type="entry name" value="SIS_PGI_2"/>
</dbReference>
<dbReference type="NCBIfam" id="NF001211">
    <property type="entry name" value="PRK00179.1"/>
    <property type="match status" value="1"/>
</dbReference>
<dbReference type="Gene3D" id="1.10.1390.10">
    <property type="match status" value="1"/>
</dbReference>
<keyword evidence="6" id="KW-0324">Glycolysis</keyword>
<evidence type="ECO:0000256" key="2">
    <source>
        <dbReference type="ARBA" id="ARBA00006604"/>
    </source>
</evidence>
<dbReference type="SUPFAM" id="SSF53697">
    <property type="entry name" value="SIS domain"/>
    <property type="match status" value="1"/>
</dbReference>
<organism evidence="9">
    <name type="scientific">freshwater metagenome</name>
    <dbReference type="NCBI Taxonomy" id="449393"/>
    <lineage>
        <taxon>unclassified sequences</taxon>
        <taxon>metagenomes</taxon>
        <taxon>ecological metagenomes</taxon>
    </lineage>
</organism>
<accession>A0A6J7G809</accession>
<evidence type="ECO:0000256" key="6">
    <source>
        <dbReference type="ARBA" id="ARBA00023152"/>
    </source>
</evidence>
<sequence>MTNVAAIDPTTCIAWDSLLGISQASSETTIRALLDSDPNRPAELSHEAAGIYADFSRHRVSKQALGALFELAEQTNVLGLRDSMFAGEHINTTEGRAVLHIALRMPREASLVVDGVDVVPQIHEVLDRMGEFSDAVRSGTWTGATGQRITDVVNIGIGGSDLGPAMAYLALQHYRDDAIRCHFVSNVDPSDVGEVLSVLDPNTTLFIVASKTFTTLETMTNAAQSRSWLVSALGESAVSKHFVAVSTNAAEVTSFGIDVKHMFGFWDWVGGRYSMESAIGLSTMVAIGKENYTDLLHGFHAMDEHFKNAPVERNLPLLMGLLSVWNRDFLKVPTTAVLPYSQYLSRFPAYLQQLTMESNGKSVRRDGRPVSYDTGGIYWGEPGTNGQHSFYQMLHQGTSTIACDLIVIAQSAHNLGDQQDILVANALAQAAVLSLGRTAEEVRADGTAPELVAHKVMPGNRPTTVFMMQKLDPCTLGALVALYEHSVFVQGAIWGINSFDQWGVELGKKVALGILADLRAETSKDSLLDAASVADIDKYLSLK</sequence>
<dbReference type="GO" id="GO:0051156">
    <property type="term" value="P:glucose 6-phosphate metabolic process"/>
    <property type="evidence" value="ECO:0007669"/>
    <property type="project" value="TreeGrafter"/>
</dbReference>
<dbReference type="InterPro" id="IPR023096">
    <property type="entry name" value="G6P_Isomerase_C"/>
</dbReference>
<dbReference type="GO" id="GO:0048029">
    <property type="term" value="F:monosaccharide binding"/>
    <property type="evidence" value="ECO:0007669"/>
    <property type="project" value="TreeGrafter"/>
</dbReference>
<keyword evidence="7" id="KW-0413">Isomerase</keyword>
<dbReference type="EC" id="5.3.1.9" evidence="3"/>
<dbReference type="InterPro" id="IPR046348">
    <property type="entry name" value="SIS_dom_sf"/>
</dbReference>
<dbReference type="InterPro" id="IPR001672">
    <property type="entry name" value="G6P_Isomerase"/>
</dbReference>
<dbReference type="GO" id="GO:0097367">
    <property type="term" value="F:carbohydrate derivative binding"/>
    <property type="evidence" value="ECO:0007669"/>
    <property type="project" value="InterPro"/>
</dbReference>
<keyword evidence="5" id="KW-0963">Cytoplasm</keyword>
<evidence type="ECO:0000256" key="1">
    <source>
        <dbReference type="ARBA" id="ARBA00004926"/>
    </source>
</evidence>
<dbReference type="Pfam" id="PF00342">
    <property type="entry name" value="PGI"/>
    <property type="match status" value="1"/>
</dbReference>
<dbReference type="CDD" id="cd05016">
    <property type="entry name" value="SIS_PGI_2"/>
    <property type="match status" value="1"/>
</dbReference>
<dbReference type="InterPro" id="IPR035476">
    <property type="entry name" value="SIS_PGI_1"/>
</dbReference>
<dbReference type="PANTHER" id="PTHR11469">
    <property type="entry name" value="GLUCOSE-6-PHOSPHATE ISOMERASE"/>
    <property type="match status" value="1"/>
</dbReference>
<dbReference type="PRINTS" id="PR00662">
    <property type="entry name" value="G6PISOMERASE"/>
</dbReference>
<comment type="catalytic activity">
    <reaction evidence="8">
        <text>alpha-D-glucose 6-phosphate = beta-D-fructose 6-phosphate</text>
        <dbReference type="Rhea" id="RHEA:11816"/>
        <dbReference type="ChEBI" id="CHEBI:57634"/>
        <dbReference type="ChEBI" id="CHEBI:58225"/>
        <dbReference type="EC" id="5.3.1.9"/>
    </reaction>
</comment>
<dbReference type="GO" id="GO:0005829">
    <property type="term" value="C:cytosol"/>
    <property type="evidence" value="ECO:0007669"/>
    <property type="project" value="TreeGrafter"/>
</dbReference>
<evidence type="ECO:0000256" key="5">
    <source>
        <dbReference type="ARBA" id="ARBA00022490"/>
    </source>
</evidence>
<dbReference type="PROSITE" id="PS00174">
    <property type="entry name" value="P_GLUCOSE_ISOMERASE_2"/>
    <property type="match status" value="1"/>
</dbReference>
<evidence type="ECO:0000256" key="3">
    <source>
        <dbReference type="ARBA" id="ARBA00011952"/>
    </source>
</evidence>
<name>A0A6J7G809_9ZZZZ</name>
<dbReference type="CDD" id="cd05015">
    <property type="entry name" value="SIS_PGI_1"/>
    <property type="match status" value="1"/>
</dbReference>